<dbReference type="EMBL" id="KV417620">
    <property type="protein sequence ID" value="KZP14224.1"/>
    <property type="molecule type" value="Genomic_DNA"/>
</dbReference>
<keyword evidence="2" id="KW-0732">Signal</keyword>
<dbReference type="Proteomes" id="UP000076532">
    <property type="component" value="Unassembled WGS sequence"/>
</dbReference>
<proteinExistence type="predicted"/>
<feature type="signal peptide" evidence="2">
    <location>
        <begin position="1"/>
        <end position="20"/>
    </location>
</feature>
<keyword evidence="4" id="KW-1185">Reference proteome</keyword>
<feature type="chain" id="PRO_5007871943" evidence="2">
    <location>
        <begin position="21"/>
        <end position="119"/>
    </location>
</feature>
<dbReference type="AlphaFoldDB" id="A0A166D1Z8"/>
<reference evidence="3 4" key="1">
    <citation type="journal article" date="2016" name="Mol. Biol. Evol.">
        <title>Comparative Genomics of Early-Diverging Mushroom-Forming Fungi Provides Insights into the Origins of Lignocellulose Decay Capabilities.</title>
        <authorList>
            <person name="Nagy L.G."/>
            <person name="Riley R."/>
            <person name="Tritt A."/>
            <person name="Adam C."/>
            <person name="Daum C."/>
            <person name="Floudas D."/>
            <person name="Sun H."/>
            <person name="Yadav J.S."/>
            <person name="Pangilinan J."/>
            <person name="Larsson K.H."/>
            <person name="Matsuura K."/>
            <person name="Barry K."/>
            <person name="Labutti K."/>
            <person name="Kuo R."/>
            <person name="Ohm R.A."/>
            <person name="Bhattacharya S.S."/>
            <person name="Shirouzu T."/>
            <person name="Yoshinaga Y."/>
            <person name="Martin F.M."/>
            <person name="Grigoriev I.V."/>
            <person name="Hibbett D.S."/>
        </authorList>
    </citation>
    <scope>NUCLEOTIDE SEQUENCE [LARGE SCALE GENOMIC DNA]</scope>
    <source>
        <strain evidence="3 4">CBS 109695</strain>
    </source>
</reference>
<protein>
    <submittedName>
        <fullName evidence="3">Uncharacterized protein</fullName>
    </submittedName>
</protein>
<organism evidence="3 4">
    <name type="scientific">Athelia psychrophila</name>
    <dbReference type="NCBI Taxonomy" id="1759441"/>
    <lineage>
        <taxon>Eukaryota</taxon>
        <taxon>Fungi</taxon>
        <taxon>Dikarya</taxon>
        <taxon>Basidiomycota</taxon>
        <taxon>Agaricomycotina</taxon>
        <taxon>Agaricomycetes</taxon>
        <taxon>Agaricomycetidae</taxon>
        <taxon>Atheliales</taxon>
        <taxon>Atheliaceae</taxon>
        <taxon>Athelia</taxon>
    </lineage>
</organism>
<feature type="transmembrane region" description="Helical" evidence="1">
    <location>
        <begin position="51"/>
        <end position="74"/>
    </location>
</feature>
<name>A0A166D1Z8_9AGAM</name>
<evidence type="ECO:0000256" key="2">
    <source>
        <dbReference type="SAM" id="SignalP"/>
    </source>
</evidence>
<evidence type="ECO:0000313" key="4">
    <source>
        <dbReference type="Proteomes" id="UP000076532"/>
    </source>
</evidence>
<gene>
    <name evidence="3" type="ORF">FIBSPDRAFT_896731</name>
</gene>
<evidence type="ECO:0000313" key="3">
    <source>
        <dbReference type="EMBL" id="KZP14224.1"/>
    </source>
</evidence>
<feature type="transmembrane region" description="Helical" evidence="1">
    <location>
        <begin position="95"/>
        <end position="115"/>
    </location>
</feature>
<keyword evidence="1" id="KW-0472">Membrane</keyword>
<sequence length="119" mass="12927">MIFVFGSLLCISLATDAVCASSACSMNETLPILSVPVTMTSRDNDNDSRSLLAIVYSHPAAVFACVWVAAHPNIHHVPDRTQGYIRRKLGSTGSLFWSMFTTLTGLVVLEVLLLISSRQ</sequence>
<accession>A0A166D1Z8</accession>
<evidence type="ECO:0000256" key="1">
    <source>
        <dbReference type="SAM" id="Phobius"/>
    </source>
</evidence>
<keyword evidence="1" id="KW-1133">Transmembrane helix</keyword>
<keyword evidence="1" id="KW-0812">Transmembrane</keyword>
<dbReference type="OrthoDB" id="9451547at2759"/>